<evidence type="ECO:0000256" key="2">
    <source>
        <dbReference type="SAM" id="SignalP"/>
    </source>
</evidence>
<dbReference type="EMBL" id="CP046276">
    <property type="protein sequence ID" value="QGS52065.1"/>
    <property type="molecule type" value="Genomic_DNA"/>
</dbReference>
<dbReference type="KEGG" id="stab:STABA_v1c07080"/>
<evidence type="ECO:0000313" key="4">
    <source>
        <dbReference type="Proteomes" id="UP000424468"/>
    </source>
</evidence>
<proteinExistence type="predicted"/>
<dbReference type="OrthoDB" id="395574at2"/>
<sequence length="340" mass="38565">MKKLLLLLNSLNILVFSTGSIIACNKKPADTNQNNNNNNDTNQGGSTSSTHTKRDLNSIKIKELGDIKGSNKLPTLQDILSKLLDVNKEEFFTTSDVKFSSDPTLKEAKIEALATSTKVFGSTTITYNYVQLKPSFAQEEINLYIKVFEERSFSIRINNPVVNQKLEVIVPSEERDAKCLKIITPETSSNNSDGVFTIKYKLEKYIDSGQGEEEKYYFVAPILLKYDGLEKIVHVECSRINLYQDIVDTAIVDLGEIDMEGDHPTLEEVLKAWNGSENTSREDKPWQAYKLTTNDVKLDYWNEEEHVGPELMSTYNKDSAYSNFIQIKFEKKGANEKVDR</sequence>
<protein>
    <recommendedName>
        <fullName evidence="5">Lipoprotein</fullName>
    </recommendedName>
</protein>
<evidence type="ECO:0000313" key="3">
    <source>
        <dbReference type="EMBL" id="QGS52065.1"/>
    </source>
</evidence>
<feature type="signal peptide" evidence="2">
    <location>
        <begin position="1"/>
        <end position="23"/>
    </location>
</feature>
<organism evidence="3 4">
    <name type="scientific">Spiroplasma tabanidicola</name>
    <dbReference type="NCBI Taxonomy" id="324079"/>
    <lineage>
        <taxon>Bacteria</taxon>
        <taxon>Bacillati</taxon>
        <taxon>Mycoplasmatota</taxon>
        <taxon>Mollicutes</taxon>
        <taxon>Entomoplasmatales</taxon>
        <taxon>Spiroplasmataceae</taxon>
        <taxon>Spiroplasma</taxon>
    </lineage>
</organism>
<evidence type="ECO:0000256" key="1">
    <source>
        <dbReference type="SAM" id="MobiDB-lite"/>
    </source>
</evidence>
<dbReference type="RefSeq" id="WP_156006653.1">
    <property type="nucleotide sequence ID" value="NZ_CP046276.1"/>
</dbReference>
<feature type="chain" id="PRO_5026013222" description="Lipoprotein" evidence="2">
    <location>
        <begin position="24"/>
        <end position="340"/>
    </location>
</feature>
<dbReference type="Proteomes" id="UP000424468">
    <property type="component" value="Chromosome"/>
</dbReference>
<accession>A0A6I6CAW1</accession>
<keyword evidence="2" id="KW-0732">Signal</keyword>
<evidence type="ECO:0008006" key="5">
    <source>
        <dbReference type="Google" id="ProtNLM"/>
    </source>
</evidence>
<name>A0A6I6CAW1_9MOLU</name>
<feature type="compositionally biased region" description="Low complexity" evidence="1">
    <location>
        <begin position="30"/>
        <end position="50"/>
    </location>
</feature>
<reference evidence="3 4" key="1">
    <citation type="submission" date="2019-11" db="EMBL/GenBank/DDBJ databases">
        <title>Complete genome sequence of Spiroplasma tabanidicola TAUS-1 (DSM 22603).</title>
        <authorList>
            <person name="Huang C.-T."/>
            <person name="Lin Y.-C."/>
            <person name="Kuo C.-H."/>
        </authorList>
    </citation>
    <scope>NUCLEOTIDE SEQUENCE [LARGE SCALE GENOMIC DNA]</scope>
    <source>
        <strain evidence="3 4">TAUS-1</strain>
    </source>
</reference>
<gene>
    <name evidence="3" type="ORF">STABA_v1c07080</name>
</gene>
<keyword evidence="4" id="KW-1185">Reference proteome</keyword>
<feature type="region of interest" description="Disordered" evidence="1">
    <location>
        <begin position="28"/>
        <end position="52"/>
    </location>
</feature>
<dbReference type="AlphaFoldDB" id="A0A6I6CAW1"/>
<dbReference type="PROSITE" id="PS51257">
    <property type="entry name" value="PROKAR_LIPOPROTEIN"/>
    <property type="match status" value="1"/>
</dbReference>